<dbReference type="InterPro" id="IPR029080">
    <property type="entry name" value="Imm40"/>
</dbReference>
<accession>R6TXD3</accession>
<evidence type="ECO:0000259" key="1">
    <source>
        <dbReference type="Pfam" id="PF15569"/>
    </source>
</evidence>
<reference evidence="2" key="1">
    <citation type="submission" date="2012-11" db="EMBL/GenBank/DDBJ databases">
        <title>Dependencies among metagenomic species, viruses, plasmids and units of genetic variation.</title>
        <authorList>
            <person name="Nielsen H.B."/>
            <person name="Almeida M."/>
            <person name="Juncker A.S."/>
            <person name="Rasmussen S."/>
            <person name="Li J."/>
            <person name="Sunagawa S."/>
            <person name="Plichta D."/>
            <person name="Gautier L."/>
            <person name="Le Chatelier E."/>
            <person name="Peletier E."/>
            <person name="Bonde I."/>
            <person name="Nielsen T."/>
            <person name="Manichanh C."/>
            <person name="Arumugam M."/>
            <person name="Batto J."/>
            <person name="Santos M.B.Q.D."/>
            <person name="Blom N."/>
            <person name="Borruel N."/>
            <person name="Burgdorf K.S."/>
            <person name="Boumezbeur F."/>
            <person name="Casellas F."/>
            <person name="Dore J."/>
            <person name="Guarner F."/>
            <person name="Hansen T."/>
            <person name="Hildebrand F."/>
            <person name="Kaas R.S."/>
            <person name="Kennedy S."/>
            <person name="Kristiansen K."/>
            <person name="Kultima J.R."/>
            <person name="Leonard P."/>
            <person name="Levenez F."/>
            <person name="Lund O."/>
            <person name="Moumen B."/>
            <person name="Le Paslier D."/>
            <person name="Pons N."/>
            <person name="Pedersen O."/>
            <person name="Prifti E."/>
            <person name="Qin J."/>
            <person name="Raes J."/>
            <person name="Tap J."/>
            <person name="Tims S."/>
            <person name="Ussery D.W."/>
            <person name="Yamada T."/>
            <person name="MetaHit consortium"/>
            <person name="Renault P."/>
            <person name="Sicheritz-Ponten T."/>
            <person name="Bork P."/>
            <person name="Wang J."/>
            <person name="Brunak S."/>
            <person name="Ehrlich S.D."/>
        </authorList>
    </citation>
    <scope>NUCLEOTIDE SEQUENCE [LARGE SCALE GENOMIC DNA]</scope>
</reference>
<proteinExistence type="predicted"/>
<organism evidence="2 3">
    <name type="scientific">Candidatus Colimorpha enterica</name>
    <dbReference type="NCBI Taxonomy" id="3083063"/>
    <lineage>
        <taxon>Bacteria</taxon>
        <taxon>Pseudomonadati</taxon>
        <taxon>Bacteroidota</taxon>
        <taxon>Bacteroidia</taxon>
        <taxon>Bacteroidales</taxon>
        <taxon>Candidatus Colimorpha</taxon>
    </lineage>
</organism>
<dbReference type="Proteomes" id="UP000017938">
    <property type="component" value="Unassembled WGS sequence"/>
</dbReference>
<evidence type="ECO:0000313" key="2">
    <source>
        <dbReference type="EMBL" id="CDC72531.1"/>
    </source>
</evidence>
<evidence type="ECO:0000313" key="3">
    <source>
        <dbReference type="Proteomes" id="UP000017938"/>
    </source>
</evidence>
<sequence>MKYSRWELNYEVIDLTSDGINNYAFDLPSAMAFICEAVSHGFLILGGDIIIREGKHYIESCDNWYCNENNPMETAQKAMEYLSAYYLRNCDSDKKWWVSVLTNDNIKVRLTH</sequence>
<dbReference type="EMBL" id="CBFW010000113">
    <property type="protein sequence ID" value="CDC72531.1"/>
    <property type="molecule type" value="Genomic_DNA"/>
</dbReference>
<gene>
    <name evidence="2" type="ORF">BN580_00057</name>
</gene>
<protein>
    <recommendedName>
        <fullName evidence="1">Immunity protein 40 domain-containing protein</fullName>
    </recommendedName>
</protein>
<comment type="caution">
    <text evidence="2">The sequence shown here is derived from an EMBL/GenBank/DDBJ whole genome shotgun (WGS) entry which is preliminary data.</text>
</comment>
<feature type="domain" description="Immunity protein 40" evidence="1">
    <location>
        <begin position="15"/>
        <end position="91"/>
    </location>
</feature>
<dbReference type="Pfam" id="PF15569">
    <property type="entry name" value="Imm40"/>
    <property type="match status" value="1"/>
</dbReference>
<dbReference type="AlphaFoldDB" id="R6TXD3"/>
<name>R6TXD3_9BACT</name>